<dbReference type="PANTHER" id="PTHR38682:SF1">
    <property type="entry name" value="V-TYPE ATP SYNTHASE SUBUNIT C"/>
    <property type="match status" value="1"/>
</dbReference>
<dbReference type="InterPro" id="IPR036079">
    <property type="entry name" value="ATPase_csu/dsu_sf"/>
</dbReference>
<evidence type="ECO:0000256" key="3">
    <source>
        <dbReference type="ARBA" id="ARBA00023065"/>
    </source>
</evidence>
<dbReference type="Pfam" id="PF01992">
    <property type="entry name" value="vATP-synt_AC39"/>
    <property type="match status" value="1"/>
</dbReference>
<keyword evidence="5" id="KW-1185">Reference proteome</keyword>
<proteinExistence type="inferred from homology"/>
<dbReference type="Gene3D" id="1.20.1690.10">
    <property type="entry name" value="V-type ATP synthase subunit C domain"/>
    <property type="match status" value="2"/>
</dbReference>
<dbReference type="RefSeq" id="WP_274374807.1">
    <property type="nucleotide sequence ID" value="NZ_CP072943.1"/>
</dbReference>
<gene>
    <name evidence="4" type="ORF">KAR29_06620</name>
</gene>
<dbReference type="PANTHER" id="PTHR38682">
    <property type="entry name" value="V-TYPE ATP SYNTHASE SUBUNIT C"/>
    <property type="match status" value="1"/>
</dbReference>
<dbReference type="InterPro" id="IPR002843">
    <property type="entry name" value="ATPase_V0-cplx_csu/dsu"/>
</dbReference>
<accession>A0A9Q7F100</accession>
<comment type="similarity">
    <text evidence="1">Belongs to the V-ATPase V0D/AC39 subunit family.</text>
</comment>
<evidence type="ECO:0000256" key="2">
    <source>
        <dbReference type="ARBA" id="ARBA00022448"/>
    </source>
</evidence>
<dbReference type="AlphaFoldDB" id="A0A9Q7F100"/>
<dbReference type="GO" id="GO:0046961">
    <property type="term" value="F:proton-transporting ATPase activity, rotational mechanism"/>
    <property type="evidence" value="ECO:0007669"/>
    <property type="project" value="InterPro"/>
</dbReference>
<dbReference type="Proteomes" id="UP000671879">
    <property type="component" value="Chromosome"/>
</dbReference>
<name>A0A9Q7F100_9BACT</name>
<dbReference type="InterPro" id="IPR050873">
    <property type="entry name" value="V-ATPase_V0D/AC39_subunit"/>
</dbReference>
<dbReference type="Gene3D" id="1.10.132.50">
    <property type="entry name" value="ATP synthase (C/AC39) subunit, domain 3"/>
    <property type="match status" value="1"/>
</dbReference>
<keyword evidence="3" id="KW-0406">Ion transport</keyword>
<reference evidence="5" key="1">
    <citation type="submission" date="2021-04" db="EMBL/GenBank/DDBJ databases">
        <title>A novel Synergistetes isolate from a pyrite-forming mixed culture.</title>
        <authorList>
            <person name="Bunk B."/>
            <person name="Sproer C."/>
            <person name="Spring S."/>
            <person name="Pester M."/>
        </authorList>
    </citation>
    <scope>NUCLEOTIDE SEQUENCE [LARGE SCALE GENOMIC DNA]</scope>
    <source>
        <strain evidence="5">J.5.4.2-T.3.5.2</strain>
    </source>
</reference>
<dbReference type="EMBL" id="CP072943">
    <property type="protein sequence ID" value="QTX33522.1"/>
    <property type="molecule type" value="Genomic_DNA"/>
</dbReference>
<organism evidence="4 5">
    <name type="scientific">Aminithiophilus ramosus</name>
    <dbReference type="NCBI Taxonomy" id="3029084"/>
    <lineage>
        <taxon>Bacteria</taxon>
        <taxon>Thermotogati</taxon>
        <taxon>Synergistota</taxon>
        <taxon>Synergistia</taxon>
        <taxon>Synergistales</taxon>
        <taxon>Aminithiophilaceae</taxon>
        <taxon>Aminithiophilus</taxon>
    </lineage>
</organism>
<dbReference type="KEGG" id="aram:KAR29_06620"/>
<sequence length="337" mass="38300">MAQSERYGYAVSRLRAMESRFIESSLMQRMLDSDDLSGALKVLGETGYVQWMADSGGEGHFDRIVEAELDYVLREAQHFVPDLQLVDLYRLPYDFHNVKVILKSLFRKASGEVRRWDLLSSLGTVPSDDLITAIESEDYRMLPFGLAAVVPACIALWDQNGTLPEIERRIDAQLFRTMMALGREVPSEGISDWISARIDAENVRNLGRLKRTGTDLSKVRLFLHDEGHVPVDHLLSIYSEPFEFWSRSLAFTAVGPTLISLSARGSDLGLLLVEMEKMLDDYVSSAIHPYRYSPFAPENVLRYLWMKEMETKNVRILLVGKSNGAEKELLRGLLRHV</sequence>
<evidence type="ECO:0000313" key="5">
    <source>
        <dbReference type="Proteomes" id="UP000671879"/>
    </source>
</evidence>
<dbReference type="InterPro" id="IPR044911">
    <property type="entry name" value="V-type_ATPase_csu/dsu_dom_3"/>
</dbReference>
<dbReference type="SUPFAM" id="SSF103486">
    <property type="entry name" value="V-type ATP synthase subunit C"/>
    <property type="match status" value="1"/>
</dbReference>
<dbReference type="InterPro" id="IPR035067">
    <property type="entry name" value="V-type_ATPase_csu/dsu"/>
</dbReference>
<keyword evidence="2" id="KW-0813">Transport</keyword>
<evidence type="ECO:0000256" key="1">
    <source>
        <dbReference type="ARBA" id="ARBA00006709"/>
    </source>
</evidence>
<protein>
    <submittedName>
        <fullName evidence="4">V-type ATPase subunit</fullName>
    </submittedName>
</protein>
<evidence type="ECO:0000313" key="4">
    <source>
        <dbReference type="EMBL" id="QTX33522.1"/>
    </source>
</evidence>